<proteinExistence type="predicted"/>
<dbReference type="EMBL" id="ADOT01000139">
    <property type="protein sequence ID" value="EGX48848.1"/>
    <property type="molecule type" value="Genomic_DNA"/>
</dbReference>
<accession>G1XDV2</accession>
<organism evidence="2 3">
    <name type="scientific">Arthrobotrys oligospora (strain ATCC 24927 / CBS 115.81 / DSM 1491)</name>
    <name type="common">Nematode-trapping fungus</name>
    <name type="synonym">Didymozoophaga oligospora</name>
    <dbReference type="NCBI Taxonomy" id="756982"/>
    <lineage>
        <taxon>Eukaryota</taxon>
        <taxon>Fungi</taxon>
        <taxon>Dikarya</taxon>
        <taxon>Ascomycota</taxon>
        <taxon>Pezizomycotina</taxon>
        <taxon>Orbiliomycetes</taxon>
        <taxon>Orbiliales</taxon>
        <taxon>Orbiliaceae</taxon>
        <taxon>Orbilia</taxon>
        <taxon>Orbilia oligospora</taxon>
    </lineage>
</organism>
<dbReference type="OrthoDB" id="5394576at2759"/>
<evidence type="ECO:0000313" key="2">
    <source>
        <dbReference type="EMBL" id="EGX48848.1"/>
    </source>
</evidence>
<gene>
    <name evidence="2" type="ORF">AOL_s00079g487</name>
</gene>
<dbReference type="HOGENOM" id="CLU_2183878_0_0_1"/>
<dbReference type="AlphaFoldDB" id="G1XDV2"/>
<dbReference type="Proteomes" id="UP000008784">
    <property type="component" value="Unassembled WGS sequence"/>
</dbReference>
<feature type="compositionally biased region" description="Basic residues" evidence="1">
    <location>
        <begin position="15"/>
        <end position="31"/>
    </location>
</feature>
<evidence type="ECO:0000256" key="1">
    <source>
        <dbReference type="SAM" id="MobiDB-lite"/>
    </source>
</evidence>
<evidence type="ECO:0000313" key="3">
    <source>
        <dbReference type="Proteomes" id="UP000008784"/>
    </source>
</evidence>
<dbReference type="RefSeq" id="XP_011122664.1">
    <property type="nucleotide sequence ID" value="XM_011124362.1"/>
</dbReference>
<name>G1XDV2_ARTOA</name>
<comment type="caution">
    <text evidence="2">The sequence shown here is derived from an EMBL/GenBank/DDBJ whole genome shotgun (WGS) entry which is preliminary data.</text>
</comment>
<reference evidence="2 3" key="1">
    <citation type="journal article" date="2011" name="PLoS Pathog.">
        <title>Genomic and proteomic analyses of the fungus Arthrobotrys oligospora provide insights into nematode-trap formation.</title>
        <authorList>
            <person name="Yang J."/>
            <person name="Wang L."/>
            <person name="Ji X."/>
            <person name="Feng Y."/>
            <person name="Li X."/>
            <person name="Zou C."/>
            <person name="Xu J."/>
            <person name="Ren Y."/>
            <person name="Mi Q."/>
            <person name="Wu J."/>
            <person name="Liu S."/>
            <person name="Liu Y."/>
            <person name="Huang X."/>
            <person name="Wang H."/>
            <person name="Niu X."/>
            <person name="Li J."/>
            <person name="Liang L."/>
            <person name="Luo Y."/>
            <person name="Ji K."/>
            <person name="Zhou W."/>
            <person name="Yu Z."/>
            <person name="Li G."/>
            <person name="Liu Y."/>
            <person name="Li L."/>
            <person name="Qiao M."/>
            <person name="Feng L."/>
            <person name="Zhang K.-Q."/>
        </authorList>
    </citation>
    <scope>NUCLEOTIDE SEQUENCE [LARGE SCALE GENOMIC DNA]</scope>
    <source>
        <strain evidence="3">ATCC 24927 / CBS 115.81 / DSM 1491</strain>
    </source>
</reference>
<dbReference type="GeneID" id="22893593"/>
<sequence>MANKNNINRPSASKPKARPKTKPSHTLRRISKTNSTANHQLSSKKSRKLLRNKAYTATRIIEEVGKEGGDVLMRALADETLSRKKEKMLKNLAANQEVKEQKEAVMDVDVDEAVAEDL</sequence>
<feature type="region of interest" description="Disordered" evidence="1">
    <location>
        <begin position="1"/>
        <end position="48"/>
    </location>
</feature>
<dbReference type="OMA" id="AYTATRI"/>
<dbReference type="InParanoid" id="G1XDV2"/>
<feature type="compositionally biased region" description="Polar residues" evidence="1">
    <location>
        <begin position="1"/>
        <end position="11"/>
    </location>
</feature>
<protein>
    <submittedName>
        <fullName evidence="2">Uncharacterized protein</fullName>
    </submittedName>
</protein>
<keyword evidence="3" id="KW-1185">Reference proteome</keyword>